<feature type="compositionally biased region" description="Low complexity" evidence="1">
    <location>
        <begin position="81"/>
        <end position="98"/>
    </location>
</feature>
<feature type="domain" description="DUF4124" evidence="3">
    <location>
        <begin position="18"/>
        <end position="68"/>
    </location>
</feature>
<dbReference type="Pfam" id="PF13511">
    <property type="entry name" value="DUF4124"/>
    <property type="match status" value="1"/>
</dbReference>
<sequence>MRSGAARRFLTVVLSGWLLLAAASAQAGSVYRCGGTDGHVAYQDRPCTGAQQQTRIELATPPAPAASPDYALTAAARPKSPSRGSRTAGRAGARGESSSYECRGANGEVFYRHWACPKSIPAPGAGGRRRSGEASSVAVTAAPLTRAEACRRLTAAGSIGRRGRDRDENVTTYERNAGRDPCR</sequence>
<gene>
    <name evidence="4" type="ORF">ACFO6Q_05530</name>
</gene>
<reference evidence="5" key="1">
    <citation type="journal article" date="2019" name="Int. J. Syst. Evol. Microbiol.">
        <title>The Global Catalogue of Microorganisms (GCM) 10K type strain sequencing project: providing services to taxonomists for standard genome sequencing and annotation.</title>
        <authorList>
            <consortium name="The Broad Institute Genomics Platform"/>
            <consortium name="The Broad Institute Genome Sequencing Center for Infectious Disease"/>
            <person name="Wu L."/>
            <person name="Ma J."/>
        </authorList>
    </citation>
    <scope>NUCLEOTIDE SEQUENCE [LARGE SCALE GENOMIC DNA]</scope>
    <source>
        <strain evidence="5">CCUG 30340</strain>
    </source>
</reference>
<dbReference type="RefSeq" id="WP_380019567.1">
    <property type="nucleotide sequence ID" value="NZ_JBHSHD010000005.1"/>
</dbReference>
<evidence type="ECO:0000256" key="2">
    <source>
        <dbReference type="SAM" id="SignalP"/>
    </source>
</evidence>
<dbReference type="InterPro" id="IPR025392">
    <property type="entry name" value="DUF4124"/>
</dbReference>
<proteinExistence type="predicted"/>
<feature type="chain" id="PRO_5046359983" evidence="2">
    <location>
        <begin position="28"/>
        <end position="183"/>
    </location>
</feature>
<keyword evidence="5" id="KW-1185">Reference proteome</keyword>
<feature type="region of interest" description="Disordered" evidence="1">
    <location>
        <begin position="74"/>
        <end position="98"/>
    </location>
</feature>
<evidence type="ECO:0000256" key="1">
    <source>
        <dbReference type="SAM" id="MobiDB-lite"/>
    </source>
</evidence>
<feature type="signal peptide" evidence="2">
    <location>
        <begin position="1"/>
        <end position="27"/>
    </location>
</feature>
<dbReference type="Proteomes" id="UP001595886">
    <property type="component" value="Unassembled WGS sequence"/>
</dbReference>
<evidence type="ECO:0000259" key="3">
    <source>
        <dbReference type="Pfam" id="PF13511"/>
    </source>
</evidence>
<comment type="caution">
    <text evidence="4">The sequence shown here is derived from an EMBL/GenBank/DDBJ whole genome shotgun (WGS) entry which is preliminary data.</text>
</comment>
<accession>A0ABV9QSI7</accession>
<organism evidence="4 5">
    <name type="scientific">Dokdonella ginsengisoli</name>
    <dbReference type="NCBI Taxonomy" id="363846"/>
    <lineage>
        <taxon>Bacteria</taxon>
        <taxon>Pseudomonadati</taxon>
        <taxon>Pseudomonadota</taxon>
        <taxon>Gammaproteobacteria</taxon>
        <taxon>Lysobacterales</taxon>
        <taxon>Rhodanobacteraceae</taxon>
        <taxon>Dokdonella</taxon>
    </lineage>
</organism>
<protein>
    <submittedName>
        <fullName evidence="4">DUF4124 domain-containing protein</fullName>
    </submittedName>
</protein>
<name>A0ABV9QSI7_9GAMM</name>
<keyword evidence="2" id="KW-0732">Signal</keyword>
<evidence type="ECO:0000313" key="4">
    <source>
        <dbReference type="EMBL" id="MFC4819772.1"/>
    </source>
</evidence>
<evidence type="ECO:0000313" key="5">
    <source>
        <dbReference type="Proteomes" id="UP001595886"/>
    </source>
</evidence>
<dbReference type="EMBL" id="JBHSHD010000005">
    <property type="protein sequence ID" value="MFC4819772.1"/>
    <property type="molecule type" value="Genomic_DNA"/>
</dbReference>
<feature type="region of interest" description="Disordered" evidence="1">
    <location>
        <begin position="155"/>
        <end position="183"/>
    </location>
</feature>